<evidence type="ECO:0000313" key="8">
    <source>
        <dbReference type="Proteomes" id="UP000226396"/>
    </source>
</evidence>
<dbReference type="InterPro" id="IPR009078">
    <property type="entry name" value="Ferritin-like_SF"/>
</dbReference>
<dbReference type="UniPathway" id="UPA00326"/>
<dbReference type="CDD" id="cd01049">
    <property type="entry name" value="RNRR2"/>
    <property type="match status" value="1"/>
</dbReference>
<proteinExistence type="inferred from homology"/>
<dbReference type="GO" id="GO:0046872">
    <property type="term" value="F:metal ion binding"/>
    <property type="evidence" value="ECO:0007669"/>
    <property type="project" value="UniProtKB-KW"/>
</dbReference>
<evidence type="ECO:0000256" key="6">
    <source>
        <dbReference type="ARBA" id="ARBA00023004"/>
    </source>
</evidence>
<dbReference type="Pfam" id="PF00268">
    <property type="entry name" value="Ribonuc_red_sm"/>
    <property type="match status" value="1"/>
</dbReference>
<evidence type="ECO:0000256" key="2">
    <source>
        <dbReference type="ARBA" id="ARBA00009303"/>
    </source>
</evidence>
<evidence type="ECO:0000313" key="7">
    <source>
        <dbReference type="EMBL" id="ASV44600.2"/>
    </source>
</evidence>
<dbReference type="InterPro" id="IPR033909">
    <property type="entry name" value="RNR_small"/>
</dbReference>
<keyword evidence="4" id="KW-0479">Metal-binding</keyword>
<evidence type="ECO:0000256" key="4">
    <source>
        <dbReference type="ARBA" id="ARBA00022723"/>
    </source>
</evidence>
<accession>A0A223VZL2</accession>
<dbReference type="GeneID" id="77938962"/>
<evidence type="ECO:0000256" key="5">
    <source>
        <dbReference type="ARBA" id="ARBA00023002"/>
    </source>
</evidence>
<comment type="cofactor">
    <cofactor evidence="1">
        <name>Fe cation</name>
        <dbReference type="ChEBI" id="CHEBI:24875"/>
    </cofactor>
</comment>
<dbReference type="EMBL" id="MF403007">
    <property type="protein sequence ID" value="ASV44600.2"/>
    <property type="molecule type" value="Genomic_DNA"/>
</dbReference>
<dbReference type="RefSeq" id="YP_010662945.1">
    <property type="nucleotide sequence ID" value="NC_070890.1"/>
</dbReference>
<keyword evidence="5" id="KW-0560">Oxidoreductase</keyword>
<dbReference type="GO" id="GO:0009263">
    <property type="term" value="P:deoxyribonucleotide biosynthetic process"/>
    <property type="evidence" value="ECO:0007669"/>
    <property type="project" value="InterPro"/>
</dbReference>
<evidence type="ECO:0000256" key="1">
    <source>
        <dbReference type="ARBA" id="ARBA00001962"/>
    </source>
</evidence>
<dbReference type="EC" id="1.17.4.1" evidence="3"/>
<keyword evidence="8" id="KW-1185">Reference proteome</keyword>
<comment type="similarity">
    <text evidence="2">Belongs to the ribonucleoside diphosphate reductase small chain family.</text>
</comment>
<dbReference type="Proteomes" id="UP000226396">
    <property type="component" value="Segment"/>
</dbReference>
<dbReference type="InterPro" id="IPR012348">
    <property type="entry name" value="RNR-like"/>
</dbReference>
<dbReference type="GO" id="GO:0004748">
    <property type="term" value="F:ribonucleoside-diphosphate reductase activity, thioredoxin disulfide as acceptor"/>
    <property type="evidence" value="ECO:0007669"/>
    <property type="project" value="UniProtKB-EC"/>
</dbReference>
<sequence length="350" mass="41495">MKKELVKLDRPKIFEECLARLPNHYPETEEFMIRLWNSHWTPQEFDFKTDYHDYHVSSTAIERVMITRNMAAIGQVEVNVKRFWALVGENLPHPAIFDVGYTLAQTEVVHNKAYEKLLETLGLRSIFEEILQEPVFERRVRYLKKHNQIYSSDKKAQHTYSLILFSLFVENVSLYSQFYVGSWFWKAKNMFRDTANQIQYTKNEESLHASFGIYLVNKIREEYPELFDEKLVNKVREEALEAFYAESAIIDWIVGDYQGIHYSEVNGKQVPVFLTAPVLKSYIQKRIDISLERIGFEPLFKDHALRDLDEAHFWMLEEELLNDRVDFFSTKSVNYTKNDKVYDPETTPVL</sequence>
<reference evidence="7 8" key="1">
    <citation type="submission" date="2017-06" db="EMBL/GenBank/DDBJ databases">
        <authorList>
            <person name="Kim H.J."/>
            <person name="Triplett B.A."/>
        </authorList>
    </citation>
    <scope>NUCLEOTIDE SEQUENCE [LARGE SCALE GENOMIC DNA]</scope>
</reference>
<keyword evidence="6" id="KW-0408">Iron</keyword>
<evidence type="ECO:0000256" key="3">
    <source>
        <dbReference type="ARBA" id="ARBA00012274"/>
    </source>
</evidence>
<dbReference type="KEGG" id="vg:77938962"/>
<dbReference type="SUPFAM" id="SSF47240">
    <property type="entry name" value="Ferritin-like"/>
    <property type="match status" value="1"/>
</dbReference>
<protein>
    <recommendedName>
        <fullName evidence="3">ribonucleoside-diphosphate reductase</fullName>
        <ecNumber evidence="3">1.17.4.1</ecNumber>
    </recommendedName>
</protein>
<dbReference type="Gene3D" id="1.10.620.20">
    <property type="entry name" value="Ribonucleotide Reductase, subunit A"/>
    <property type="match status" value="1"/>
</dbReference>
<organism evidence="7 8">
    <name type="scientific">Agrobacterium phage Atu_ph04</name>
    <dbReference type="NCBI Taxonomy" id="2024263"/>
    <lineage>
        <taxon>Viruses</taxon>
        <taxon>Duplodnaviria</taxon>
        <taxon>Heunggongvirae</taxon>
        <taxon>Uroviricota</taxon>
        <taxon>Caudoviricetes</taxon>
        <taxon>Pootjesviridae</taxon>
        <taxon>Rollinsvirus</taxon>
        <taxon>Rollinsvirus ph04</taxon>
    </lineage>
</organism>
<name>A0A223VZL2_9CAUD</name>
<dbReference type="InterPro" id="IPR000358">
    <property type="entry name" value="RNR_small_fam"/>
</dbReference>